<evidence type="ECO:0000256" key="4">
    <source>
        <dbReference type="ARBA" id="ARBA00022989"/>
    </source>
</evidence>
<keyword evidence="9" id="KW-1185">Reference proteome</keyword>
<feature type="region of interest" description="Disordered" evidence="6">
    <location>
        <begin position="1"/>
        <end position="34"/>
    </location>
</feature>
<dbReference type="Proteomes" id="UP000319817">
    <property type="component" value="Chromosome"/>
</dbReference>
<proteinExistence type="inferred from homology"/>
<evidence type="ECO:0000256" key="1">
    <source>
        <dbReference type="ARBA" id="ARBA00004141"/>
    </source>
</evidence>
<feature type="transmembrane region" description="Helical" evidence="7">
    <location>
        <begin position="81"/>
        <end position="103"/>
    </location>
</feature>
<feature type="transmembrane region" description="Helical" evidence="7">
    <location>
        <begin position="57"/>
        <end position="75"/>
    </location>
</feature>
<feature type="transmembrane region" description="Helical" evidence="7">
    <location>
        <begin position="319"/>
        <end position="339"/>
    </location>
</feature>
<dbReference type="Pfam" id="PF01594">
    <property type="entry name" value="AI-2E_transport"/>
    <property type="match status" value="2"/>
</dbReference>
<sequence length="525" mass="56760">MARNKKKSSTKAGGDSEAASDASKTKASNTPGRPTSFFDTDAAISSLFAQLPSLSRIMSVVMLIFGIVTVGILFYRVMAVFFVPLFMAAALVVIFHPVFEWLVKRFGNRPRTAAVATTLLILLMVLMPILALLSVAATQFTAMVSQADFNDLTDAVDRARNQFGLSLEHPEQFRRLDQLADSLDSPETSKQALAEIAESKELLTYLQADVAGPITAEAKADFAQERLNEFAAAVTASEENLESKTLQSLVDDKDLFHRQGVVASASIRAWMHSKLGGSFRSQLRLLANPSESEFASLLRRSRESLQPRFVKLTSATGTILLKSGIGLVILIISAYFFLVDGPAMIRTLMRLSPLDDNYERRLLLEFDKTSRAVVLASIASAVAQGLLAAIAFYFCGLQSIVLLFLITCLMALIPFLGAASVWIPCAIYVGAVDQRWGVAAFLAIYGALVVSSIDNVIKAYVLQGHSQIHPLLALLSVLGGIQVFGPIGILVGPMVVVFLQTLLEILNHELGTGSAVDTETDNAPV</sequence>
<keyword evidence="4 7" id="KW-1133">Transmembrane helix</keyword>
<evidence type="ECO:0000256" key="3">
    <source>
        <dbReference type="ARBA" id="ARBA00022692"/>
    </source>
</evidence>
<feature type="transmembrane region" description="Helical" evidence="7">
    <location>
        <begin position="436"/>
        <end position="453"/>
    </location>
</feature>
<comment type="subcellular location">
    <subcellularLocation>
        <location evidence="1">Membrane</location>
        <topology evidence="1">Multi-pass membrane protein</topology>
    </subcellularLocation>
</comment>
<dbReference type="OrthoDB" id="9815028at2"/>
<dbReference type="InterPro" id="IPR002549">
    <property type="entry name" value="AI-2E-like"/>
</dbReference>
<gene>
    <name evidence="8" type="ORF">K239x_21660</name>
</gene>
<dbReference type="RefSeq" id="WP_145417720.1">
    <property type="nucleotide sequence ID" value="NZ_CP036526.1"/>
</dbReference>
<dbReference type="GO" id="GO:0016020">
    <property type="term" value="C:membrane"/>
    <property type="evidence" value="ECO:0007669"/>
    <property type="project" value="UniProtKB-SubCell"/>
</dbReference>
<name>A0A517NSV2_9BACT</name>
<keyword evidence="5 7" id="KW-0472">Membrane</keyword>
<dbReference type="PANTHER" id="PTHR21716">
    <property type="entry name" value="TRANSMEMBRANE PROTEIN"/>
    <property type="match status" value="1"/>
</dbReference>
<evidence type="ECO:0000313" key="9">
    <source>
        <dbReference type="Proteomes" id="UP000319817"/>
    </source>
</evidence>
<evidence type="ECO:0000313" key="8">
    <source>
        <dbReference type="EMBL" id="QDT10210.1"/>
    </source>
</evidence>
<dbReference type="EMBL" id="CP036526">
    <property type="protein sequence ID" value="QDT10210.1"/>
    <property type="molecule type" value="Genomic_DNA"/>
</dbReference>
<feature type="transmembrane region" description="Helical" evidence="7">
    <location>
        <begin position="400"/>
        <end position="429"/>
    </location>
</feature>
<evidence type="ECO:0000256" key="6">
    <source>
        <dbReference type="SAM" id="MobiDB-lite"/>
    </source>
</evidence>
<evidence type="ECO:0000256" key="5">
    <source>
        <dbReference type="ARBA" id="ARBA00023136"/>
    </source>
</evidence>
<evidence type="ECO:0000256" key="2">
    <source>
        <dbReference type="ARBA" id="ARBA00009773"/>
    </source>
</evidence>
<dbReference type="PANTHER" id="PTHR21716:SF4">
    <property type="entry name" value="TRANSMEMBRANE PROTEIN 245"/>
    <property type="match status" value="1"/>
</dbReference>
<reference evidence="8 9" key="1">
    <citation type="submission" date="2019-02" db="EMBL/GenBank/DDBJ databases">
        <title>Deep-cultivation of Planctomycetes and their phenomic and genomic characterization uncovers novel biology.</title>
        <authorList>
            <person name="Wiegand S."/>
            <person name="Jogler M."/>
            <person name="Boedeker C."/>
            <person name="Pinto D."/>
            <person name="Vollmers J."/>
            <person name="Rivas-Marin E."/>
            <person name="Kohn T."/>
            <person name="Peeters S.H."/>
            <person name="Heuer A."/>
            <person name="Rast P."/>
            <person name="Oberbeckmann S."/>
            <person name="Bunk B."/>
            <person name="Jeske O."/>
            <person name="Meyerdierks A."/>
            <person name="Storesund J.E."/>
            <person name="Kallscheuer N."/>
            <person name="Luecker S."/>
            <person name="Lage O.M."/>
            <person name="Pohl T."/>
            <person name="Merkel B.J."/>
            <person name="Hornburger P."/>
            <person name="Mueller R.-W."/>
            <person name="Bruemmer F."/>
            <person name="Labrenz M."/>
            <person name="Spormann A.M."/>
            <person name="Op den Camp H."/>
            <person name="Overmann J."/>
            <person name="Amann R."/>
            <person name="Jetten M.S.M."/>
            <person name="Mascher T."/>
            <person name="Medema M.H."/>
            <person name="Devos D.P."/>
            <person name="Kaster A.-K."/>
            <person name="Ovreas L."/>
            <person name="Rohde M."/>
            <person name="Galperin M.Y."/>
            <person name="Jogler C."/>
        </authorList>
    </citation>
    <scope>NUCLEOTIDE SEQUENCE [LARGE SCALE GENOMIC DNA]</scope>
    <source>
        <strain evidence="8 9">K23_9</strain>
    </source>
</reference>
<feature type="compositionally biased region" description="Low complexity" evidence="6">
    <location>
        <begin position="12"/>
        <end position="22"/>
    </location>
</feature>
<feature type="transmembrane region" description="Helical" evidence="7">
    <location>
        <begin position="372"/>
        <end position="394"/>
    </location>
</feature>
<dbReference type="AlphaFoldDB" id="A0A517NSV2"/>
<feature type="transmembrane region" description="Helical" evidence="7">
    <location>
        <begin position="473"/>
        <end position="499"/>
    </location>
</feature>
<protein>
    <submittedName>
        <fullName evidence="8">Putative inner membrane protein</fullName>
    </submittedName>
</protein>
<comment type="similarity">
    <text evidence="2">Belongs to the autoinducer-2 exporter (AI-2E) (TC 2.A.86) family.</text>
</comment>
<organism evidence="8 9">
    <name type="scientific">Stieleria marina</name>
    <dbReference type="NCBI Taxonomy" id="1930275"/>
    <lineage>
        <taxon>Bacteria</taxon>
        <taxon>Pseudomonadati</taxon>
        <taxon>Planctomycetota</taxon>
        <taxon>Planctomycetia</taxon>
        <taxon>Pirellulales</taxon>
        <taxon>Pirellulaceae</taxon>
        <taxon>Stieleria</taxon>
    </lineage>
</organism>
<evidence type="ECO:0000256" key="7">
    <source>
        <dbReference type="SAM" id="Phobius"/>
    </source>
</evidence>
<accession>A0A517NSV2</accession>
<feature type="transmembrane region" description="Helical" evidence="7">
    <location>
        <begin position="115"/>
        <end position="137"/>
    </location>
</feature>
<keyword evidence="3 7" id="KW-0812">Transmembrane</keyword>